<evidence type="ECO:0000313" key="3">
    <source>
        <dbReference type="Proteomes" id="UP000298513"/>
    </source>
</evidence>
<name>A0A4Z1DAD2_STRGP</name>
<comment type="caution">
    <text evidence="2">The sequence shown here is derived from an EMBL/GenBank/DDBJ whole genome shotgun (WGS) entry which is preliminary data.</text>
</comment>
<dbReference type="Pfam" id="PF13538">
    <property type="entry name" value="UvrD_C_2"/>
    <property type="match status" value="1"/>
</dbReference>
<dbReference type="EMBL" id="SRRU01000009">
    <property type="protein sequence ID" value="TGN78786.1"/>
    <property type="molecule type" value="Genomic_DNA"/>
</dbReference>
<protein>
    <recommendedName>
        <fullName evidence="1">UvrD-like helicase C-terminal domain-containing protein</fullName>
    </recommendedName>
</protein>
<proteinExistence type="predicted"/>
<dbReference type="Proteomes" id="UP000298513">
    <property type="component" value="Unassembled WGS sequence"/>
</dbReference>
<dbReference type="GeneID" id="91529948"/>
<dbReference type="AlphaFoldDB" id="A0A4Z1DAD2"/>
<gene>
    <name evidence="2" type="ORF">E5082_24885</name>
</gene>
<dbReference type="SUPFAM" id="SSF52540">
    <property type="entry name" value="P-loop containing nucleoside triphosphate hydrolases"/>
    <property type="match status" value="1"/>
</dbReference>
<accession>A0A4Z1DAD2</accession>
<evidence type="ECO:0000259" key="1">
    <source>
        <dbReference type="Pfam" id="PF13538"/>
    </source>
</evidence>
<organism evidence="2 3">
    <name type="scientific">Streptomyces griseoluteus</name>
    <dbReference type="NCBI Taxonomy" id="29306"/>
    <lineage>
        <taxon>Bacteria</taxon>
        <taxon>Bacillati</taxon>
        <taxon>Actinomycetota</taxon>
        <taxon>Actinomycetes</taxon>
        <taxon>Kitasatosporales</taxon>
        <taxon>Streptomycetaceae</taxon>
        <taxon>Streptomyces</taxon>
    </lineage>
</organism>
<keyword evidence="3" id="KW-1185">Reference proteome</keyword>
<dbReference type="GO" id="GO:0016787">
    <property type="term" value="F:hydrolase activity"/>
    <property type="evidence" value="ECO:0007669"/>
    <property type="project" value="UniProtKB-KW"/>
</dbReference>
<dbReference type="GO" id="GO:0005524">
    <property type="term" value="F:ATP binding"/>
    <property type="evidence" value="ECO:0007669"/>
    <property type="project" value="UniProtKB-KW"/>
</dbReference>
<evidence type="ECO:0000313" key="2">
    <source>
        <dbReference type="EMBL" id="TGN78786.1"/>
    </source>
</evidence>
<feature type="domain" description="UvrD-like helicase C-terminal" evidence="1">
    <location>
        <begin position="10"/>
        <end position="58"/>
    </location>
</feature>
<dbReference type="InterPro" id="IPR027785">
    <property type="entry name" value="UvrD-like_helicase_C"/>
</dbReference>
<reference evidence="2 3" key="1">
    <citation type="submission" date="2019-04" db="EMBL/GenBank/DDBJ databases">
        <title>Streptomyces sp. nov. Bv016 isolated from bark of Buahinia variegata.</title>
        <authorList>
            <person name="Kanchanasin P."/>
            <person name="Tanasupawat S."/>
            <person name="Yuki M."/>
            <person name="Kudo T."/>
        </authorList>
    </citation>
    <scope>NUCLEOTIDE SEQUENCE [LARGE SCALE GENOMIC DNA]</scope>
    <source>
        <strain evidence="2 3">JCM 4765</strain>
    </source>
</reference>
<dbReference type="RefSeq" id="WP_135793476.1">
    <property type="nucleotide sequence ID" value="NZ_BNBQ01000002.1"/>
</dbReference>
<dbReference type="GO" id="GO:0004386">
    <property type="term" value="F:helicase activity"/>
    <property type="evidence" value="ECO:0007669"/>
    <property type="project" value="UniProtKB-KW"/>
</dbReference>
<sequence length="63" mass="7052">MEQEQLVLGMTCHQAKGREWDRVGVRLEQSDAAALRKGLDSSDEAHRALYVALTRARRSTLAV</sequence>
<dbReference type="InterPro" id="IPR027417">
    <property type="entry name" value="P-loop_NTPase"/>
</dbReference>
<dbReference type="Gene3D" id="3.40.50.300">
    <property type="entry name" value="P-loop containing nucleotide triphosphate hydrolases"/>
    <property type="match status" value="1"/>
</dbReference>